<proteinExistence type="predicted"/>
<dbReference type="InterPro" id="IPR009003">
    <property type="entry name" value="Peptidase_S1_PA"/>
</dbReference>
<dbReference type="SUPFAM" id="SSF50494">
    <property type="entry name" value="Trypsin-like serine proteases"/>
    <property type="match status" value="1"/>
</dbReference>
<dbReference type="EMBL" id="QKWP01000408">
    <property type="protein sequence ID" value="RIB20602.1"/>
    <property type="molecule type" value="Genomic_DNA"/>
</dbReference>
<keyword evidence="3" id="KW-1185">Reference proteome</keyword>
<evidence type="ECO:0000259" key="1">
    <source>
        <dbReference type="Pfam" id="PF00089"/>
    </source>
</evidence>
<reference evidence="2 3" key="1">
    <citation type="submission" date="2018-06" db="EMBL/GenBank/DDBJ databases">
        <title>Comparative genomics reveals the genomic features of Rhizophagus irregularis, R. cerebriforme, R. diaphanum and Gigaspora rosea, and their symbiotic lifestyle signature.</title>
        <authorList>
            <person name="Morin E."/>
            <person name="San Clemente H."/>
            <person name="Chen E.C.H."/>
            <person name="De La Providencia I."/>
            <person name="Hainaut M."/>
            <person name="Kuo A."/>
            <person name="Kohler A."/>
            <person name="Murat C."/>
            <person name="Tang N."/>
            <person name="Roy S."/>
            <person name="Loubradou J."/>
            <person name="Henrissat B."/>
            <person name="Grigoriev I.V."/>
            <person name="Corradi N."/>
            <person name="Roux C."/>
            <person name="Martin F.M."/>
        </authorList>
    </citation>
    <scope>NUCLEOTIDE SEQUENCE [LARGE SCALE GENOMIC DNA]</scope>
    <source>
        <strain evidence="2 3">DAOM 194757</strain>
    </source>
</reference>
<dbReference type="InterPro" id="IPR043504">
    <property type="entry name" value="Peptidase_S1_PA_chymotrypsin"/>
</dbReference>
<dbReference type="Pfam" id="PF00089">
    <property type="entry name" value="Trypsin"/>
    <property type="match status" value="1"/>
</dbReference>
<evidence type="ECO:0000313" key="2">
    <source>
        <dbReference type="EMBL" id="RIB20602.1"/>
    </source>
</evidence>
<dbReference type="GO" id="GO:0004252">
    <property type="term" value="F:serine-type endopeptidase activity"/>
    <property type="evidence" value="ECO:0007669"/>
    <property type="project" value="InterPro"/>
</dbReference>
<evidence type="ECO:0000313" key="3">
    <source>
        <dbReference type="Proteomes" id="UP000266673"/>
    </source>
</evidence>
<dbReference type="Gene3D" id="2.40.10.10">
    <property type="entry name" value="Trypsin-like serine proteases"/>
    <property type="match status" value="2"/>
</dbReference>
<organism evidence="2 3">
    <name type="scientific">Gigaspora rosea</name>
    <dbReference type="NCBI Taxonomy" id="44941"/>
    <lineage>
        <taxon>Eukaryota</taxon>
        <taxon>Fungi</taxon>
        <taxon>Fungi incertae sedis</taxon>
        <taxon>Mucoromycota</taxon>
        <taxon>Glomeromycotina</taxon>
        <taxon>Glomeromycetes</taxon>
        <taxon>Diversisporales</taxon>
        <taxon>Gigasporaceae</taxon>
        <taxon>Gigaspora</taxon>
    </lineage>
</organism>
<gene>
    <name evidence="2" type="ORF">C2G38_2035100</name>
</gene>
<dbReference type="Proteomes" id="UP000266673">
    <property type="component" value="Unassembled WGS sequence"/>
</dbReference>
<dbReference type="OrthoDB" id="10337619at2759"/>
<dbReference type="GO" id="GO:0006508">
    <property type="term" value="P:proteolysis"/>
    <property type="evidence" value="ECO:0007669"/>
    <property type="project" value="InterPro"/>
</dbReference>
<feature type="domain" description="Peptidase S1" evidence="1">
    <location>
        <begin position="41"/>
        <end position="202"/>
    </location>
</feature>
<sequence length="230" mass="25603">MKLENRNIVERILAGDGLLRYNDINRTGEECSAGFWARVANFSYIATAGHCFEKDVYFYLFPWNSSDFKKIRIGRMLSHYLDTMDFGLVYISNKNVSPVPSIRNTDSIQYKELLIKDHIVVSSNGAHLCISALKSHVKCGYVKALSGFAEAINEDGLFENIFVVSMHALEGDSGGPVFSYKQNLIHTSLNGIISSGYGYDINGDINNAIIEVMPIDFILNRTGINVVTAN</sequence>
<protein>
    <recommendedName>
        <fullName evidence="1">Peptidase S1 domain-containing protein</fullName>
    </recommendedName>
</protein>
<dbReference type="AlphaFoldDB" id="A0A397VF34"/>
<name>A0A397VF34_9GLOM</name>
<accession>A0A397VF34</accession>
<dbReference type="InterPro" id="IPR001254">
    <property type="entry name" value="Trypsin_dom"/>
</dbReference>
<comment type="caution">
    <text evidence="2">The sequence shown here is derived from an EMBL/GenBank/DDBJ whole genome shotgun (WGS) entry which is preliminary data.</text>
</comment>